<dbReference type="Proteomes" id="UP000789920">
    <property type="component" value="Unassembled WGS sequence"/>
</dbReference>
<reference evidence="1" key="1">
    <citation type="submission" date="2021-06" db="EMBL/GenBank/DDBJ databases">
        <authorList>
            <person name="Kallberg Y."/>
            <person name="Tangrot J."/>
            <person name="Rosling A."/>
        </authorList>
    </citation>
    <scope>NUCLEOTIDE SEQUENCE</scope>
    <source>
        <strain evidence="1">MA461A</strain>
    </source>
</reference>
<evidence type="ECO:0000313" key="2">
    <source>
        <dbReference type="Proteomes" id="UP000789920"/>
    </source>
</evidence>
<evidence type="ECO:0000313" key="1">
    <source>
        <dbReference type="EMBL" id="CAG8838616.1"/>
    </source>
</evidence>
<gene>
    <name evidence="1" type="ORF">RPERSI_LOCUS30740</name>
</gene>
<keyword evidence="2" id="KW-1185">Reference proteome</keyword>
<name>A0ACA9SFU7_9GLOM</name>
<organism evidence="1 2">
    <name type="scientific">Racocetra persica</name>
    <dbReference type="NCBI Taxonomy" id="160502"/>
    <lineage>
        <taxon>Eukaryota</taxon>
        <taxon>Fungi</taxon>
        <taxon>Fungi incertae sedis</taxon>
        <taxon>Mucoromycota</taxon>
        <taxon>Glomeromycotina</taxon>
        <taxon>Glomeromycetes</taxon>
        <taxon>Diversisporales</taxon>
        <taxon>Gigasporaceae</taxon>
        <taxon>Racocetra</taxon>
    </lineage>
</organism>
<protein>
    <submittedName>
        <fullName evidence="1">11396_t:CDS:1</fullName>
    </submittedName>
</protein>
<accession>A0ACA9SFU7</accession>
<feature type="non-terminal residue" evidence="1">
    <location>
        <position position="118"/>
    </location>
</feature>
<proteinExistence type="predicted"/>
<dbReference type="EMBL" id="CAJVQC010121104">
    <property type="protein sequence ID" value="CAG8838616.1"/>
    <property type="molecule type" value="Genomic_DNA"/>
</dbReference>
<sequence>SQHGHQNFTSLYSILPNSSSANNSSTALPDQVEKPASNSSNDFMLNSRHTSDLVPAFERAKQNASAEDVSRLDSLKKRAIDEEDFDNADKYKREIDSIKSYICNYLEEEGLDLDESGE</sequence>
<feature type="non-terminal residue" evidence="1">
    <location>
        <position position="1"/>
    </location>
</feature>
<comment type="caution">
    <text evidence="1">The sequence shown here is derived from an EMBL/GenBank/DDBJ whole genome shotgun (WGS) entry which is preliminary data.</text>
</comment>